<protein>
    <submittedName>
        <fullName evidence="1">Uncharacterized protein</fullName>
    </submittedName>
</protein>
<name>A0AA45UU93_ANAPH</name>
<evidence type="ECO:0000313" key="1">
    <source>
        <dbReference type="EMBL" id="SBO15076.1"/>
    </source>
</evidence>
<reference evidence="2" key="1">
    <citation type="submission" date="2016-03" db="EMBL/GenBank/DDBJ databases">
        <authorList>
            <person name="Loux Valentin"/>
        </authorList>
    </citation>
    <scope>NUCLEOTIDE SEQUENCE [LARGE SCALE GENOMIC DNA]</scope>
    <source>
        <strain evidence="2">C1</strain>
    </source>
</reference>
<sequence length="75" mass="8434">MAWAWTLAPLPLLGARVQTAAGSALTVFYVGFETRPRGKQREFLLRRKAARCFQLPWIGMESLERENGWRGGGPT</sequence>
<organism evidence="1 2">
    <name type="scientific">Anaplasma phagocytophilum</name>
    <name type="common">Ehrlichia phagocytophila</name>
    <dbReference type="NCBI Taxonomy" id="948"/>
    <lineage>
        <taxon>Bacteria</taxon>
        <taxon>Pseudomonadati</taxon>
        <taxon>Pseudomonadota</taxon>
        <taxon>Alphaproteobacteria</taxon>
        <taxon>Rickettsiales</taxon>
        <taxon>Anaplasmataceae</taxon>
        <taxon>Anaplasma</taxon>
        <taxon>phagocytophilum group</taxon>
    </lineage>
</organism>
<evidence type="ECO:0000313" key="2">
    <source>
        <dbReference type="Proteomes" id="UP000078419"/>
    </source>
</evidence>
<comment type="caution">
    <text evidence="1">The sequence shown here is derived from an EMBL/GenBank/DDBJ whole genome shotgun (WGS) entry which is preliminary data.</text>
</comment>
<dbReference type="EMBL" id="FLLR01000189">
    <property type="protein sequence ID" value="SBO15076.1"/>
    <property type="molecule type" value="Genomic_DNA"/>
</dbReference>
<accession>A0AA45UU93</accession>
<gene>
    <name evidence="1" type="ORF">ANAPC1_01454</name>
</gene>
<proteinExistence type="predicted"/>
<dbReference type="AlphaFoldDB" id="A0AA45UU93"/>
<dbReference type="Proteomes" id="UP000078419">
    <property type="component" value="Unassembled WGS sequence"/>
</dbReference>